<organism evidence="1 2">
    <name type="scientific">Panagrolaimus sp. PS1159</name>
    <dbReference type="NCBI Taxonomy" id="55785"/>
    <lineage>
        <taxon>Eukaryota</taxon>
        <taxon>Metazoa</taxon>
        <taxon>Ecdysozoa</taxon>
        <taxon>Nematoda</taxon>
        <taxon>Chromadorea</taxon>
        <taxon>Rhabditida</taxon>
        <taxon>Tylenchina</taxon>
        <taxon>Panagrolaimomorpha</taxon>
        <taxon>Panagrolaimoidea</taxon>
        <taxon>Panagrolaimidae</taxon>
        <taxon>Panagrolaimus</taxon>
    </lineage>
</organism>
<protein>
    <submittedName>
        <fullName evidence="2">BTB domain-containing protein</fullName>
    </submittedName>
</protein>
<accession>A0AC35GAF1</accession>
<dbReference type="WBParaSite" id="PS1159_v2.g3318.t1">
    <property type="protein sequence ID" value="PS1159_v2.g3318.t1"/>
    <property type="gene ID" value="PS1159_v2.g3318"/>
</dbReference>
<proteinExistence type="predicted"/>
<dbReference type="Proteomes" id="UP000887580">
    <property type="component" value="Unplaced"/>
</dbReference>
<name>A0AC35GAF1_9BILA</name>
<evidence type="ECO:0000313" key="1">
    <source>
        <dbReference type="Proteomes" id="UP000887580"/>
    </source>
</evidence>
<reference evidence="2" key="1">
    <citation type="submission" date="2022-11" db="UniProtKB">
        <authorList>
            <consortium name="WormBaseParasite"/>
        </authorList>
    </citation>
    <scope>IDENTIFICATION</scope>
</reference>
<sequence>MKIESAKFSFNDNSVFNGTTSGRGQMCCKTEELFDPEKSGLLGLSLWAQENPKDFTIFVDEKKIVVHKCVFSATSPVFTRAFEPGKKESEENKVTIKDFAYEIVETAIKYCYHSSLVTDPTVENKMKVLQFFDKYDIHLLKDDLENFLISEINESNVCLFSNAAILSNSLKLEKKMF</sequence>
<evidence type="ECO:0000313" key="2">
    <source>
        <dbReference type="WBParaSite" id="PS1159_v2.g3318.t1"/>
    </source>
</evidence>